<dbReference type="WBParaSite" id="ES5_v2.g24426.t1">
    <property type="protein sequence ID" value="ES5_v2.g24426.t1"/>
    <property type="gene ID" value="ES5_v2.g24426"/>
</dbReference>
<protein>
    <submittedName>
        <fullName evidence="2">Uncharacterized protein</fullName>
    </submittedName>
</protein>
<dbReference type="Proteomes" id="UP000887579">
    <property type="component" value="Unplaced"/>
</dbReference>
<accession>A0AC34G4F9</accession>
<evidence type="ECO:0000313" key="1">
    <source>
        <dbReference type="Proteomes" id="UP000887579"/>
    </source>
</evidence>
<organism evidence="1 2">
    <name type="scientific">Panagrolaimus sp. ES5</name>
    <dbReference type="NCBI Taxonomy" id="591445"/>
    <lineage>
        <taxon>Eukaryota</taxon>
        <taxon>Metazoa</taxon>
        <taxon>Ecdysozoa</taxon>
        <taxon>Nematoda</taxon>
        <taxon>Chromadorea</taxon>
        <taxon>Rhabditida</taxon>
        <taxon>Tylenchina</taxon>
        <taxon>Panagrolaimomorpha</taxon>
        <taxon>Panagrolaimoidea</taxon>
        <taxon>Panagrolaimidae</taxon>
        <taxon>Panagrolaimus</taxon>
    </lineage>
</organism>
<reference evidence="2" key="1">
    <citation type="submission" date="2022-11" db="UniProtKB">
        <authorList>
            <consortium name="WormBaseParasite"/>
        </authorList>
    </citation>
    <scope>IDENTIFICATION</scope>
</reference>
<name>A0AC34G4F9_9BILA</name>
<proteinExistence type="predicted"/>
<evidence type="ECO:0000313" key="2">
    <source>
        <dbReference type="WBParaSite" id="ES5_v2.g24426.t1"/>
    </source>
</evidence>
<sequence>MSSSASSSLLTEYINQLYANKNIIAMIMFILGVAIVLYAIKKINEFFEPPKKKEGEEGEEVEEDEVPLGDIEVPTALWNQDELRIFQRRDLIDHYAFYFHFKLFQPIAVYRYQDTFTFNIRNDSQIQQCFLDMFKRQADSSPDGRILFEVADIKHFRSFIAILTNELRDAAEARLNFGYYGYAPFAGMFIERTLILPEIFDDTKRSLQCSITLLCTDLTEPFHLDYKYKRRRNVAEEEETPANLEDEENLEVEDNMELEEEVVSLEVEVLEEEEEDEEEEEETATSELEVITEEAAVM</sequence>